<feature type="domain" description="Major facilitator superfamily (MFS) profile" evidence="10">
    <location>
        <begin position="17"/>
        <end position="506"/>
    </location>
</feature>
<dbReference type="GO" id="GO:0008270">
    <property type="term" value="F:zinc ion binding"/>
    <property type="evidence" value="ECO:0007669"/>
    <property type="project" value="InterPro"/>
</dbReference>
<dbReference type="GO" id="GO:0006351">
    <property type="term" value="P:DNA-templated transcription"/>
    <property type="evidence" value="ECO:0007669"/>
    <property type="project" value="InterPro"/>
</dbReference>
<evidence type="ECO:0000259" key="10">
    <source>
        <dbReference type="PROSITE" id="PS50850"/>
    </source>
</evidence>
<dbReference type="PANTHER" id="PTHR23501:SF78">
    <property type="entry name" value="MAJOR FACILITATOR SUPERFAMILY (MFS) PROFILE DOMAIN-CONTAINING PROTEIN-RELATED"/>
    <property type="match status" value="1"/>
</dbReference>
<feature type="region of interest" description="Disordered" evidence="8">
    <location>
        <begin position="725"/>
        <end position="761"/>
    </location>
</feature>
<proteinExistence type="inferred from homology"/>
<evidence type="ECO:0000256" key="5">
    <source>
        <dbReference type="ARBA" id="ARBA00022989"/>
    </source>
</evidence>
<dbReference type="Pfam" id="PF07690">
    <property type="entry name" value="MFS_1"/>
    <property type="match status" value="1"/>
</dbReference>
<dbReference type="FunFam" id="1.20.1250.20:FF:000436">
    <property type="entry name" value="MFS transporter, putative"/>
    <property type="match status" value="1"/>
</dbReference>
<evidence type="ECO:0000256" key="2">
    <source>
        <dbReference type="ARBA" id="ARBA00008335"/>
    </source>
</evidence>
<feature type="transmembrane region" description="Helical" evidence="9">
    <location>
        <begin position="91"/>
        <end position="110"/>
    </location>
</feature>
<sequence>MNRQREAEKALHDQTNILPFAQLMIVFTGLAISLLICMVDQNGISVTLPTIARDLGAQNTISWAGTSSLIANTMFTVLYGRLSDIFGRKIVYIYALILLCIADLLCGLSQNPAMFYVFRGLAGVAGGGVTSLTMIIVSDIVTLEKRGKYQGILGAALGLGNIVGPFLGAGFVMRSTWRGFFWLISPLAACSAVAGHFLIPNTANKDSFRHNIARIDWYGLLASSIGIIFLLIPISGGGSYFPWDSALVITMLVIGGCAFVVFFFIEWKVAPLPMLPVVFFKNKVICAIFLQHILYGAVYQANLYYLPLYYQNARGWSPIASAAMTCPMVIAQATMSVLSGQYISRFKRYGEIIWTGFGLWTLGQGLLLLFGAHTHPAILAVIVAVMGSGIGFSFQPTLVAIQAHCTKSQRAVVIADRNFFRCMGGACGLAISAAILQATLRSNLPPKFAYLAESSFSLPARGNISSSEWASILLSYTKASHAVFILQVPLIGLCFLACSFIRDRGLERPKEPEEIEEEKRKAQEEKDAEAAVSDHPEEEVDHQTHAPIEKRQSTSTIAESSMPPSRAEPNPQASTCMHLGIPRILRGRRVPLREFTTRENAAGPPGVTCDKSSVREGSDRQNDYTRRLEERVAFLERKLVESDRPSDQNAATNAAPPFSPQGGHATPHTTTSGLDHNPVGEIVGLLALSSSEAPAYVGSSSGLSLATDLGEMVQTSVWNQFISRMQQENSSTNRPPTAAEVPGPSEQPTTSQARDRSRVEDLLPATVEPPTDEMGTKILENYFNRLHARYPFLDRKQVWKIHEDRWRLARTKREDLTRSDRFAIFKLNLVYAIGATMLQLSEKYAYTAPERFYTAALQHVPTMCEARSIDNIEAMVLLVVYHLRTASNHGMWYMIGLAMRTAVDLGLHRKANESKLDPFTTQMRRRLFWTVYYLERVVSMSLGRPFSISDRHIDLDLPLEVDDDIQDPALLAAPQDPTKTTTLTFAIYLFKLRRIDSRIQHKIYRADRTLSTLRPKMDPLYLELEQWKESALRRFTGPDLDYPMLHYHRAVRLLIQPFLPLLPITDPYYQICILAAGNICQTHKRLHQTLEYGHSFLAVQTVFMAGITLLYALWTHTDQVWSVRMSNDIGACSTVLFVMGERAAWVKKYRDAFELLVNAAMEKLQGNERARNAGMAELMTAQYGVNWNTAAPTGGDEKFTAVDPAGVPDNTGAMPQPQGWPAVDSEHAVRMALQLAPWIDQDESDPLWMPDFETLEDLSGTFWSHPDTRLFDPV</sequence>
<feature type="compositionally biased region" description="Polar residues" evidence="8">
    <location>
        <begin position="553"/>
        <end position="563"/>
    </location>
</feature>
<keyword evidence="4 9" id="KW-0812">Transmembrane</keyword>
<feature type="transmembrane region" description="Helical" evidence="9">
    <location>
        <begin position="247"/>
        <end position="265"/>
    </location>
</feature>
<dbReference type="GO" id="GO:0012505">
    <property type="term" value="C:endomembrane system"/>
    <property type="evidence" value="ECO:0007669"/>
    <property type="project" value="UniProtKB-SubCell"/>
</dbReference>
<keyword evidence="12" id="KW-1185">Reference proteome</keyword>
<reference evidence="11" key="2">
    <citation type="journal article" date="2023" name="IMA Fungus">
        <title>Comparative genomic study of the Penicillium genus elucidates a diverse pangenome and 15 lateral gene transfer events.</title>
        <authorList>
            <person name="Petersen C."/>
            <person name="Sorensen T."/>
            <person name="Nielsen M.R."/>
            <person name="Sondergaard T.E."/>
            <person name="Sorensen J.L."/>
            <person name="Fitzpatrick D.A."/>
            <person name="Frisvad J.C."/>
            <person name="Nielsen K.L."/>
        </authorList>
    </citation>
    <scope>NUCLEOTIDE SEQUENCE</scope>
    <source>
        <strain evidence="11">IBT 22155</strain>
    </source>
</reference>
<keyword evidence="7" id="KW-0539">Nucleus</keyword>
<keyword evidence="6 9" id="KW-0472">Membrane</keyword>
<comment type="subcellular location">
    <subcellularLocation>
        <location evidence="1">Endomembrane system</location>
        <topology evidence="1">Multi-pass membrane protein</topology>
    </subcellularLocation>
</comment>
<dbReference type="GO" id="GO:0046943">
    <property type="term" value="F:carboxylic acid transmembrane transporter activity"/>
    <property type="evidence" value="ECO:0007669"/>
    <property type="project" value="UniProtKB-ARBA"/>
</dbReference>
<dbReference type="PROSITE" id="PS50850">
    <property type="entry name" value="MFS"/>
    <property type="match status" value="1"/>
</dbReference>
<dbReference type="CDD" id="cd12148">
    <property type="entry name" value="fungal_TF_MHR"/>
    <property type="match status" value="1"/>
</dbReference>
<feature type="transmembrane region" description="Helical" evidence="9">
    <location>
        <begin position="20"/>
        <end position="41"/>
    </location>
</feature>
<feature type="transmembrane region" description="Helical" evidence="9">
    <location>
        <begin position="179"/>
        <end position="199"/>
    </location>
</feature>
<feature type="transmembrane region" description="Helical" evidence="9">
    <location>
        <begin position="61"/>
        <end position="79"/>
    </location>
</feature>
<dbReference type="SUPFAM" id="SSF103473">
    <property type="entry name" value="MFS general substrate transporter"/>
    <property type="match status" value="1"/>
</dbReference>
<evidence type="ECO:0000256" key="1">
    <source>
        <dbReference type="ARBA" id="ARBA00004127"/>
    </source>
</evidence>
<comment type="caution">
    <text evidence="11">The sequence shown here is derived from an EMBL/GenBank/DDBJ whole genome shotgun (WGS) entry which is preliminary data.</text>
</comment>
<evidence type="ECO:0000256" key="3">
    <source>
        <dbReference type="ARBA" id="ARBA00022448"/>
    </source>
</evidence>
<dbReference type="RefSeq" id="XP_056524831.1">
    <property type="nucleotide sequence ID" value="XM_056662718.1"/>
</dbReference>
<dbReference type="SMART" id="SM00906">
    <property type="entry name" value="Fungal_trans"/>
    <property type="match status" value="1"/>
</dbReference>
<dbReference type="PANTHER" id="PTHR23501">
    <property type="entry name" value="MAJOR FACILITATOR SUPERFAMILY"/>
    <property type="match status" value="1"/>
</dbReference>
<feature type="transmembrane region" description="Helical" evidence="9">
    <location>
        <begin position="319"/>
        <end position="340"/>
    </location>
</feature>
<keyword evidence="5 9" id="KW-1133">Transmembrane helix</keyword>
<dbReference type="InterPro" id="IPR020846">
    <property type="entry name" value="MFS_dom"/>
</dbReference>
<dbReference type="InterPro" id="IPR036259">
    <property type="entry name" value="MFS_trans_sf"/>
</dbReference>
<feature type="compositionally biased region" description="Polar residues" evidence="8">
    <location>
        <begin position="725"/>
        <end position="735"/>
    </location>
</feature>
<dbReference type="AlphaFoldDB" id="A0A9W9HAQ0"/>
<feature type="transmembrane region" description="Helical" evidence="9">
    <location>
        <begin position="149"/>
        <end position="173"/>
    </location>
</feature>
<dbReference type="FunFam" id="1.20.1720.10:FF:000013">
    <property type="entry name" value="Related to multidrug resistance proteins"/>
    <property type="match status" value="1"/>
</dbReference>
<feature type="transmembrane region" description="Helical" evidence="9">
    <location>
        <begin position="352"/>
        <end position="372"/>
    </location>
</feature>
<accession>A0A9W9HAQ0</accession>
<feature type="transmembrane region" description="Helical" evidence="9">
    <location>
        <begin position="116"/>
        <end position="137"/>
    </location>
</feature>
<feature type="transmembrane region" description="Helical" evidence="9">
    <location>
        <begin position="378"/>
        <end position="401"/>
    </location>
</feature>
<feature type="transmembrane region" description="Helical" evidence="9">
    <location>
        <begin position="220"/>
        <end position="241"/>
    </location>
</feature>
<feature type="compositionally biased region" description="Basic and acidic residues" evidence="8">
    <location>
        <begin position="612"/>
        <end position="624"/>
    </location>
</feature>
<gene>
    <name evidence="11" type="ORF">N7515_001974</name>
</gene>
<reference evidence="11" key="1">
    <citation type="submission" date="2022-11" db="EMBL/GenBank/DDBJ databases">
        <authorList>
            <person name="Petersen C."/>
        </authorList>
    </citation>
    <scope>NUCLEOTIDE SEQUENCE</scope>
    <source>
        <strain evidence="11">IBT 22155</strain>
    </source>
</reference>
<evidence type="ECO:0000256" key="7">
    <source>
        <dbReference type="ARBA" id="ARBA00023242"/>
    </source>
</evidence>
<evidence type="ECO:0000256" key="6">
    <source>
        <dbReference type="ARBA" id="ARBA00023136"/>
    </source>
</evidence>
<feature type="transmembrane region" description="Helical" evidence="9">
    <location>
        <begin position="277"/>
        <end position="299"/>
    </location>
</feature>
<dbReference type="GO" id="GO:0003677">
    <property type="term" value="F:DNA binding"/>
    <property type="evidence" value="ECO:0007669"/>
    <property type="project" value="InterPro"/>
</dbReference>
<evidence type="ECO:0000256" key="9">
    <source>
        <dbReference type="SAM" id="Phobius"/>
    </source>
</evidence>
<evidence type="ECO:0000313" key="11">
    <source>
        <dbReference type="EMBL" id="KAJ5143187.1"/>
    </source>
</evidence>
<dbReference type="Proteomes" id="UP001149079">
    <property type="component" value="Unassembled WGS sequence"/>
</dbReference>
<feature type="region of interest" description="Disordered" evidence="8">
    <location>
        <begin position="639"/>
        <end position="677"/>
    </location>
</feature>
<comment type="similarity">
    <text evidence="2">Belongs to the major facilitator superfamily.</text>
</comment>
<dbReference type="OrthoDB" id="9970124at2759"/>
<dbReference type="Gene3D" id="1.20.1250.20">
    <property type="entry name" value="MFS general substrate transporter like domains"/>
    <property type="match status" value="2"/>
</dbReference>
<evidence type="ECO:0000256" key="4">
    <source>
        <dbReference type="ARBA" id="ARBA00022692"/>
    </source>
</evidence>
<dbReference type="InterPro" id="IPR007219">
    <property type="entry name" value="XnlR_reg_dom"/>
</dbReference>
<dbReference type="Pfam" id="PF04082">
    <property type="entry name" value="Fungal_trans"/>
    <property type="match status" value="1"/>
</dbReference>
<evidence type="ECO:0000313" key="12">
    <source>
        <dbReference type="Proteomes" id="UP001149079"/>
    </source>
</evidence>
<evidence type="ECO:0000256" key="8">
    <source>
        <dbReference type="SAM" id="MobiDB-lite"/>
    </source>
</evidence>
<dbReference type="GO" id="GO:0005886">
    <property type="term" value="C:plasma membrane"/>
    <property type="evidence" value="ECO:0007669"/>
    <property type="project" value="TreeGrafter"/>
</dbReference>
<dbReference type="GeneID" id="81401888"/>
<feature type="transmembrane region" description="Helical" evidence="9">
    <location>
        <begin position="422"/>
        <end position="440"/>
    </location>
</feature>
<name>A0A9W9HAQ0_9EURO</name>
<organism evidence="11 12">
    <name type="scientific">Penicillium bovifimosum</name>
    <dbReference type="NCBI Taxonomy" id="126998"/>
    <lineage>
        <taxon>Eukaryota</taxon>
        <taxon>Fungi</taxon>
        <taxon>Dikarya</taxon>
        <taxon>Ascomycota</taxon>
        <taxon>Pezizomycotina</taxon>
        <taxon>Eurotiomycetes</taxon>
        <taxon>Eurotiomycetidae</taxon>
        <taxon>Eurotiales</taxon>
        <taxon>Aspergillaceae</taxon>
        <taxon>Penicillium</taxon>
    </lineage>
</organism>
<feature type="region of interest" description="Disordered" evidence="8">
    <location>
        <begin position="509"/>
        <end position="578"/>
    </location>
</feature>
<feature type="region of interest" description="Disordered" evidence="8">
    <location>
        <begin position="595"/>
        <end position="624"/>
    </location>
</feature>
<feature type="compositionally biased region" description="Basic and acidic residues" evidence="8">
    <location>
        <begin position="509"/>
        <end position="552"/>
    </location>
</feature>
<dbReference type="InterPro" id="IPR011701">
    <property type="entry name" value="MFS"/>
</dbReference>
<dbReference type="EMBL" id="JAPQKL010000002">
    <property type="protein sequence ID" value="KAJ5143187.1"/>
    <property type="molecule type" value="Genomic_DNA"/>
</dbReference>
<protein>
    <submittedName>
        <fullName evidence="11">C6 transcription factor</fullName>
    </submittedName>
</protein>
<keyword evidence="3" id="KW-0813">Transport</keyword>